<dbReference type="AlphaFoldDB" id="A0AAD2G1P1"/>
<dbReference type="InterPro" id="IPR036770">
    <property type="entry name" value="Ankyrin_rpt-contain_sf"/>
</dbReference>
<reference evidence="8" key="1">
    <citation type="submission" date="2023-08" db="EMBL/GenBank/DDBJ databases">
        <authorList>
            <person name="Audoor S."/>
            <person name="Bilcke G."/>
        </authorList>
    </citation>
    <scope>NUCLEOTIDE SEQUENCE</scope>
</reference>
<dbReference type="PANTHER" id="PTHR24124">
    <property type="entry name" value="ANKYRIN REPEAT FAMILY A"/>
    <property type="match status" value="1"/>
</dbReference>
<evidence type="ECO:0000256" key="5">
    <source>
        <dbReference type="ARBA" id="ARBA00023043"/>
    </source>
</evidence>
<dbReference type="PROSITE" id="PS50865">
    <property type="entry name" value="ZF_MYND_2"/>
    <property type="match status" value="1"/>
</dbReference>
<gene>
    <name evidence="8" type="ORF">CYCCA115_LOCUS18240</name>
</gene>
<evidence type="ECO:0000256" key="3">
    <source>
        <dbReference type="ARBA" id="ARBA00022771"/>
    </source>
</evidence>
<evidence type="ECO:0000259" key="7">
    <source>
        <dbReference type="PROSITE" id="PS50865"/>
    </source>
</evidence>
<keyword evidence="3 6" id="KW-0863">Zinc-finger</keyword>
<sequence>MKPKQERSVLGIKVLELHRYNKEDGWVMPGVLLPDFNTVSQPYRDSPTPGCNDDAKENSENCVPISAQLNLKPAAKVGNRAGLGDAVSKPNSTRINTNKKKIVITPFTDDNNDCSTYGSFQEISVYDPPKDLCVSWCDDFQITSYACLPLPSAKAVTSQAQEISHWVSAVNQNFAQVVLKDIGLVDLNQTNLTLDTSPFAIACLQGDVATVQRAIGLVCANLKPPYSRQNRLRLLLEAHESGSWSPLLLIACAMVEDKNMAHNPSLLTVAALLLQAGARPDAQDALGKSIVHYAAGCDATPMSMRFVDMCISAAKSVNLYGKEVVLNDLTTTHLNGKKGIVGGYDYLTSQRSVFVPSFGKEVWVPAENIRLANGKGQDKRQLLVDLQDHNGNTVLHEILKSNREEIAHSLLHRYHASIHIKNNDGTTPAMMTLLHPTNNVGQMICDFTRSEADKVRDAKKKQKNICANCSKSLGKGGMKCTKCLVALYCSPRCQTQHWKQGCHRLECTRLAFVASGVKLSCKHLDHEMTSSGSLDFFGDSYVKPIEIQNGQKFVVAVQINPDTKSLMIFSVCDGCQFQYHSTGPGYYTIVKEVQKEAAWDGCKTYMKASFDANGDCTMYPTTACVKTAYWW</sequence>
<dbReference type="PANTHER" id="PTHR24124:SF14">
    <property type="entry name" value="CHROMOSOME UNDETERMINED SCAFFOLD_25, WHOLE GENOME SHOTGUN SEQUENCE"/>
    <property type="match status" value="1"/>
</dbReference>
<evidence type="ECO:0000256" key="4">
    <source>
        <dbReference type="ARBA" id="ARBA00022833"/>
    </source>
</evidence>
<dbReference type="Proteomes" id="UP001295423">
    <property type="component" value="Unassembled WGS sequence"/>
</dbReference>
<keyword evidence="5" id="KW-0040">ANK repeat</keyword>
<dbReference type="GO" id="GO:0005634">
    <property type="term" value="C:nucleus"/>
    <property type="evidence" value="ECO:0007669"/>
    <property type="project" value="TreeGrafter"/>
</dbReference>
<dbReference type="SUPFAM" id="SSF48403">
    <property type="entry name" value="Ankyrin repeat"/>
    <property type="match status" value="1"/>
</dbReference>
<dbReference type="Pfam" id="PF01753">
    <property type="entry name" value="zf-MYND"/>
    <property type="match status" value="1"/>
</dbReference>
<name>A0AAD2G1P1_9STRA</name>
<evidence type="ECO:0000313" key="9">
    <source>
        <dbReference type="Proteomes" id="UP001295423"/>
    </source>
</evidence>
<evidence type="ECO:0000256" key="1">
    <source>
        <dbReference type="ARBA" id="ARBA00022723"/>
    </source>
</evidence>
<dbReference type="SUPFAM" id="SSF144232">
    <property type="entry name" value="HIT/MYND zinc finger-like"/>
    <property type="match status" value="1"/>
</dbReference>
<evidence type="ECO:0000256" key="2">
    <source>
        <dbReference type="ARBA" id="ARBA00022737"/>
    </source>
</evidence>
<keyword evidence="4" id="KW-0862">Zinc</keyword>
<evidence type="ECO:0000256" key="6">
    <source>
        <dbReference type="PROSITE-ProRule" id="PRU00134"/>
    </source>
</evidence>
<dbReference type="GO" id="GO:0010468">
    <property type="term" value="P:regulation of gene expression"/>
    <property type="evidence" value="ECO:0007669"/>
    <property type="project" value="TreeGrafter"/>
</dbReference>
<evidence type="ECO:0000313" key="8">
    <source>
        <dbReference type="EMBL" id="CAJ1959821.1"/>
    </source>
</evidence>
<organism evidence="8 9">
    <name type="scientific">Cylindrotheca closterium</name>
    <dbReference type="NCBI Taxonomy" id="2856"/>
    <lineage>
        <taxon>Eukaryota</taxon>
        <taxon>Sar</taxon>
        <taxon>Stramenopiles</taxon>
        <taxon>Ochrophyta</taxon>
        <taxon>Bacillariophyta</taxon>
        <taxon>Bacillariophyceae</taxon>
        <taxon>Bacillariophycidae</taxon>
        <taxon>Bacillariales</taxon>
        <taxon>Bacillariaceae</taxon>
        <taxon>Cylindrotheca</taxon>
    </lineage>
</organism>
<accession>A0AAD2G1P1</accession>
<dbReference type="Gene3D" id="6.10.140.2220">
    <property type="match status" value="1"/>
</dbReference>
<feature type="domain" description="MYND-type" evidence="7">
    <location>
        <begin position="466"/>
        <end position="507"/>
    </location>
</feature>
<dbReference type="InterPro" id="IPR002893">
    <property type="entry name" value="Znf_MYND"/>
</dbReference>
<dbReference type="Gene3D" id="1.25.40.20">
    <property type="entry name" value="Ankyrin repeat-containing domain"/>
    <property type="match status" value="2"/>
</dbReference>
<dbReference type="EMBL" id="CAKOGP040002025">
    <property type="protein sequence ID" value="CAJ1959821.1"/>
    <property type="molecule type" value="Genomic_DNA"/>
</dbReference>
<dbReference type="PROSITE" id="PS01360">
    <property type="entry name" value="ZF_MYND_1"/>
    <property type="match status" value="1"/>
</dbReference>
<comment type="caution">
    <text evidence="8">The sequence shown here is derived from an EMBL/GenBank/DDBJ whole genome shotgun (WGS) entry which is preliminary data.</text>
</comment>
<keyword evidence="9" id="KW-1185">Reference proteome</keyword>
<proteinExistence type="predicted"/>
<keyword evidence="1" id="KW-0479">Metal-binding</keyword>
<protein>
    <recommendedName>
        <fullName evidence="7">MYND-type domain-containing protein</fullName>
    </recommendedName>
</protein>
<dbReference type="Pfam" id="PF00023">
    <property type="entry name" value="Ank"/>
    <property type="match status" value="1"/>
</dbReference>
<dbReference type="GO" id="GO:0008270">
    <property type="term" value="F:zinc ion binding"/>
    <property type="evidence" value="ECO:0007669"/>
    <property type="project" value="UniProtKB-KW"/>
</dbReference>
<keyword evidence="2" id="KW-0677">Repeat</keyword>
<dbReference type="InterPro" id="IPR002110">
    <property type="entry name" value="Ankyrin_rpt"/>
</dbReference>